<comment type="caution">
    <text evidence="2">The sequence shown here is derived from an EMBL/GenBank/DDBJ whole genome shotgun (WGS) entry which is preliminary data.</text>
</comment>
<feature type="domain" description="CheW-like" evidence="1">
    <location>
        <begin position="44"/>
        <end position="184"/>
    </location>
</feature>
<dbReference type="InterPro" id="IPR036061">
    <property type="entry name" value="CheW-like_dom_sf"/>
</dbReference>
<dbReference type="EMBL" id="CBTK010000212">
    <property type="protein sequence ID" value="CDH45785.1"/>
    <property type="molecule type" value="Genomic_DNA"/>
</dbReference>
<dbReference type="InterPro" id="IPR039315">
    <property type="entry name" value="CheW"/>
</dbReference>
<accession>A0A7U7J4M6</accession>
<dbReference type="InterPro" id="IPR002545">
    <property type="entry name" value="CheW-lke_dom"/>
</dbReference>
<reference evidence="2 3" key="1">
    <citation type="journal article" date="2014" name="ISME J.">
        <title>Candidatus Competibacter-lineage genomes retrieved from metagenomes reveal functional metabolic diversity.</title>
        <authorList>
            <person name="McIlroy S.J."/>
            <person name="Albertsen M."/>
            <person name="Andresen E.K."/>
            <person name="Saunders A.M."/>
            <person name="Kristiansen R."/>
            <person name="Stokholm-Bjerregaard M."/>
            <person name="Nielsen K.L."/>
            <person name="Nielsen P.H."/>
        </authorList>
    </citation>
    <scope>NUCLEOTIDE SEQUENCE [LARGE SCALE GENOMIC DNA]</scope>
    <source>
        <strain evidence="2 3">Run_B_J11</strain>
    </source>
</reference>
<gene>
    <name evidence="2" type="ORF">BN874_290026</name>
</gene>
<keyword evidence="3" id="KW-1185">Reference proteome</keyword>
<organism evidence="2 3">
    <name type="scientific">Candidatus Contendobacter odensis Run_B_J11</name>
    <dbReference type="NCBI Taxonomy" id="1400861"/>
    <lineage>
        <taxon>Bacteria</taxon>
        <taxon>Pseudomonadati</taxon>
        <taxon>Pseudomonadota</taxon>
        <taxon>Gammaproteobacteria</taxon>
        <taxon>Candidatus Competibacteraceae</taxon>
        <taxon>Candidatus Contendibacter</taxon>
    </lineage>
</organism>
<dbReference type="GO" id="GO:0006935">
    <property type="term" value="P:chemotaxis"/>
    <property type="evidence" value="ECO:0007669"/>
    <property type="project" value="InterPro"/>
</dbReference>
<sequence>MTDAATTSPADPLSLHPFDILLQLDQRVRERAPVVAVNAQLSEIRGRLALRLGSWNLLFSMDDVAEIIPVPRVTRVPGVKRWLLGIANLRGKVISVSDLRDFLIGRPTAQLPGSQIVVVRVGEWDYGLLVDEVVGMRHFGPQHRLPTLDTVDESLRPYTAEAFLHDNQYWLVFNTSALLADPRFANAAN</sequence>
<dbReference type="AlphaFoldDB" id="A0A7U7J4M6"/>
<dbReference type="SMART" id="SM00260">
    <property type="entry name" value="CheW"/>
    <property type="match status" value="1"/>
</dbReference>
<evidence type="ECO:0000313" key="3">
    <source>
        <dbReference type="Proteomes" id="UP000019184"/>
    </source>
</evidence>
<dbReference type="GO" id="GO:0007165">
    <property type="term" value="P:signal transduction"/>
    <property type="evidence" value="ECO:0007669"/>
    <property type="project" value="InterPro"/>
</dbReference>
<dbReference type="PANTHER" id="PTHR22617:SF43">
    <property type="entry name" value="PROTEIN PILI"/>
    <property type="match status" value="1"/>
</dbReference>
<dbReference type="Pfam" id="PF01584">
    <property type="entry name" value="CheW"/>
    <property type="match status" value="1"/>
</dbReference>
<dbReference type="Gene3D" id="2.30.30.40">
    <property type="entry name" value="SH3 Domains"/>
    <property type="match status" value="1"/>
</dbReference>
<evidence type="ECO:0000313" key="2">
    <source>
        <dbReference type="EMBL" id="CDH45785.1"/>
    </source>
</evidence>
<evidence type="ECO:0000259" key="1">
    <source>
        <dbReference type="PROSITE" id="PS50851"/>
    </source>
</evidence>
<dbReference type="GO" id="GO:0005829">
    <property type="term" value="C:cytosol"/>
    <property type="evidence" value="ECO:0007669"/>
    <property type="project" value="TreeGrafter"/>
</dbReference>
<dbReference type="PANTHER" id="PTHR22617">
    <property type="entry name" value="CHEMOTAXIS SENSOR HISTIDINE KINASE-RELATED"/>
    <property type="match status" value="1"/>
</dbReference>
<dbReference type="Gene3D" id="2.40.50.180">
    <property type="entry name" value="CheA-289, Domain 4"/>
    <property type="match status" value="1"/>
</dbReference>
<protein>
    <submittedName>
        <fullName evidence="2">Chemotaxis signal transduction protein</fullName>
    </submittedName>
</protein>
<dbReference type="Proteomes" id="UP000019184">
    <property type="component" value="Unassembled WGS sequence"/>
</dbReference>
<dbReference type="SUPFAM" id="SSF50341">
    <property type="entry name" value="CheW-like"/>
    <property type="match status" value="1"/>
</dbReference>
<dbReference type="PROSITE" id="PS50851">
    <property type="entry name" value="CHEW"/>
    <property type="match status" value="1"/>
</dbReference>
<dbReference type="RefSeq" id="WP_051497797.1">
    <property type="nucleotide sequence ID" value="NZ_CBTK010000212.1"/>
</dbReference>
<proteinExistence type="predicted"/>
<name>A0A7U7J4M6_9GAMM</name>